<comment type="similarity">
    <text evidence="1 4">Belongs to the short-chain dehydrogenases/reductases (SDR) family.</text>
</comment>
<dbReference type="InterPro" id="IPR036291">
    <property type="entry name" value="NAD(P)-bd_dom_sf"/>
</dbReference>
<protein>
    <submittedName>
        <fullName evidence="6">Carbonyl reductase</fullName>
    </submittedName>
</protein>
<evidence type="ECO:0000313" key="6">
    <source>
        <dbReference type="EMBL" id="KZP29052.1"/>
    </source>
</evidence>
<organism evidence="6 7">
    <name type="scientific">Athelia psychrophila</name>
    <dbReference type="NCBI Taxonomy" id="1759441"/>
    <lineage>
        <taxon>Eukaryota</taxon>
        <taxon>Fungi</taxon>
        <taxon>Dikarya</taxon>
        <taxon>Basidiomycota</taxon>
        <taxon>Agaricomycotina</taxon>
        <taxon>Agaricomycetes</taxon>
        <taxon>Agaricomycetidae</taxon>
        <taxon>Atheliales</taxon>
        <taxon>Atheliaceae</taxon>
        <taxon>Athelia</taxon>
    </lineage>
</organism>
<dbReference type="InterPro" id="IPR002347">
    <property type="entry name" value="SDR_fam"/>
</dbReference>
<evidence type="ECO:0000256" key="1">
    <source>
        <dbReference type="ARBA" id="ARBA00006484"/>
    </source>
</evidence>
<dbReference type="SMART" id="SM00822">
    <property type="entry name" value="PKS_KR"/>
    <property type="match status" value="1"/>
</dbReference>
<sequence>MTSALTILITGANQGLGFEAARHLSKYAHIHLLVSGRDSVRLSEAVSKLKADEGCRAVLAEVVMDVSDDESIKKGVASVAGILNGKALDVLVNNAGMANEAAIPTLGLRAVLRQTFEVNAFGAACTTDAFLPLLKKSAAPRVVNVSSTAGSLATISKPDYTFPPLIATQYAQAYGGSKSALNAFTVALARQHPDIHAVCLCPGYNATSLNSYAGTMDAKDGAKIIVDYALTKKGVSPGFYNAAGELAW</sequence>
<dbReference type="PRINTS" id="PR00080">
    <property type="entry name" value="SDRFAMILY"/>
</dbReference>
<evidence type="ECO:0000256" key="4">
    <source>
        <dbReference type="RuleBase" id="RU000363"/>
    </source>
</evidence>
<gene>
    <name evidence="6" type="ORF">FIBSPDRAFT_927150</name>
</gene>
<dbReference type="Gene3D" id="3.40.50.720">
    <property type="entry name" value="NAD(P)-binding Rossmann-like Domain"/>
    <property type="match status" value="1"/>
</dbReference>
<keyword evidence="3" id="KW-0560">Oxidoreductase</keyword>
<dbReference type="PANTHER" id="PTHR43490">
    <property type="entry name" value="(+)-NEOMENTHOL DEHYDROGENASE"/>
    <property type="match status" value="1"/>
</dbReference>
<dbReference type="InterPro" id="IPR057326">
    <property type="entry name" value="KR_dom"/>
</dbReference>
<dbReference type="PRINTS" id="PR00081">
    <property type="entry name" value="GDHRDH"/>
</dbReference>
<reference evidence="6 7" key="1">
    <citation type="journal article" date="2016" name="Mol. Biol. Evol.">
        <title>Comparative Genomics of Early-Diverging Mushroom-Forming Fungi Provides Insights into the Origins of Lignocellulose Decay Capabilities.</title>
        <authorList>
            <person name="Nagy L.G."/>
            <person name="Riley R."/>
            <person name="Tritt A."/>
            <person name="Adam C."/>
            <person name="Daum C."/>
            <person name="Floudas D."/>
            <person name="Sun H."/>
            <person name="Yadav J.S."/>
            <person name="Pangilinan J."/>
            <person name="Larsson K.H."/>
            <person name="Matsuura K."/>
            <person name="Barry K."/>
            <person name="Labutti K."/>
            <person name="Kuo R."/>
            <person name="Ohm R.A."/>
            <person name="Bhattacharya S.S."/>
            <person name="Shirouzu T."/>
            <person name="Yoshinaga Y."/>
            <person name="Martin F.M."/>
            <person name="Grigoriev I.V."/>
            <person name="Hibbett D.S."/>
        </authorList>
    </citation>
    <scope>NUCLEOTIDE SEQUENCE [LARGE SCALE GENOMIC DNA]</scope>
    <source>
        <strain evidence="6 7">CBS 109695</strain>
    </source>
</reference>
<evidence type="ECO:0000256" key="2">
    <source>
        <dbReference type="ARBA" id="ARBA00022857"/>
    </source>
</evidence>
<evidence type="ECO:0000259" key="5">
    <source>
        <dbReference type="SMART" id="SM00822"/>
    </source>
</evidence>
<evidence type="ECO:0000313" key="7">
    <source>
        <dbReference type="Proteomes" id="UP000076532"/>
    </source>
</evidence>
<dbReference type="EMBL" id="KV417500">
    <property type="protein sequence ID" value="KZP29052.1"/>
    <property type="molecule type" value="Genomic_DNA"/>
</dbReference>
<dbReference type="GO" id="GO:0016020">
    <property type="term" value="C:membrane"/>
    <property type="evidence" value="ECO:0007669"/>
    <property type="project" value="TreeGrafter"/>
</dbReference>
<evidence type="ECO:0000256" key="3">
    <source>
        <dbReference type="ARBA" id="ARBA00023002"/>
    </source>
</evidence>
<keyword evidence="2" id="KW-0521">NADP</keyword>
<keyword evidence="7" id="KW-1185">Reference proteome</keyword>
<feature type="domain" description="Ketoreductase" evidence="5">
    <location>
        <begin position="5"/>
        <end position="204"/>
    </location>
</feature>
<dbReference type="AlphaFoldDB" id="A0A166S625"/>
<dbReference type="OrthoDB" id="3192213at2759"/>
<dbReference type="GO" id="GO:0016491">
    <property type="term" value="F:oxidoreductase activity"/>
    <property type="evidence" value="ECO:0007669"/>
    <property type="project" value="UniProtKB-KW"/>
</dbReference>
<accession>A0A166S625</accession>
<dbReference type="Proteomes" id="UP000076532">
    <property type="component" value="Unassembled WGS sequence"/>
</dbReference>
<proteinExistence type="inferred from homology"/>
<name>A0A166S625_9AGAM</name>
<dbReference type="Pfam" id="PF00106">
    <property type="entry name" value="adh_short"/>
    <property type="match status" value="1"/>
</dbReference>
<dbReference type="SUPFAM" id="SSF51735">
    <property type="entry name" value="NAD(P)-binding Rossmann-fold domains"/>
    <property type="match status" value="1"/>
</dbReference>
<dbReference type="STRING" id="436010.A0A166S625"/>
<dbReference type="PANTHER" id="PTHR43490:SF99">
    <property type="entry name" value="SHORT-CHAIN DEHYDROGENASE_REDUCTASE"/>
    <property type="match status" value="1"/>
</dbReference>